<organism evidence="1 2">
    <name type="scientific">Petromyces alliaceus</name>
    <name type="common">Aspergillus alliaceus</name>
    <dbReference type="NCBI Taxonomy" id="209559"/>
    <lineage>
        <taxon>Eukaryota</taxon>
        <taxon>Fungi</taxon>
        <taxon>Dikarya</taxon>
        <taxon>Ascomycota</taxon>
        <taxon>Pezizomycotina</taxon>
        <taxon>Eurotiomycetes</taxon>
        <taxon>Eurotiomycetidae</taxon>
        <taxon>Eurotiales</taxon>
        <taxon>Aspergillaceae</taxon>
        <taxon>Aspergillus</taxon>
        <taxon>Aspergillus subgen. Circumdati</taxon>
    </lineage>
</organism>
<protein>
    <submittedName>
        <fullName evidence="1">Uncharacterized protein</fullName>
    </submittedName>
</protein>
<accession>A0A8H5ZVU3</accession>
<reference evidence="1 2" key="1">
    <citation type="submission" date="2019-04" db="EMBL/GenBank/DDBJ databases">
        <title>Aspergillus burnettii sp. nov., novel species from soil in southeast Queensland.</title>
        <authorList>
            <person name="Gilchrist C.L.M."/>
            <person name="Pitt J.I."/>
            <person name="Lange L."/>
            <person name="Lacey H.J."/>
            <person name="Vuong D."/>
            <person name="Midgley D.J."/>
            <person name="Greenfield P."/>
            <person name="Bradbury M."/>
            <person name="Lacey E."/>
            <person name="Busk P.K."/>
            <person name="Pilgaard B."/>
            <person name="Chooi Y.H."/>
            <person name="Piggott A.M."/>
        </authorList>
    </citation>
    <scope>NUCLEOTIDE SEQUENCE [LARGE SCALE GENOMIC DNA]</scope>
    <source>
        <strain evidence="1 2">FRR 5400</strain>
    </source>
</reference>
<sequence length="165" mass="18970">MPKGYRIPLEPNLSCGLIFLIGGRLSMHLGQDSEGKNKHSDPNFKWAIEVLHPKERLKISKTSDKFNIQDSYWQYILVLKALDRTKCLPLDDAVVDIEQAEAAMDDEDGIWEPPEGIGIQEALTSRRKNKKKNYKVGDELKTDIFESFKYQEAEEYDAERIVLLV</sequence>
<gene>
    <name evidence="1" type="ORF">ETB97_007981</name>
</gene>
<evidence type="ECO:0000313" key="1">
    <source>
        <dbReference type="EMBL" id="KAF5856060.1"/>
    </source>
</evidence>
<name>A0A8H5ZVU3_PETAA</name>
<dbReference type="Proteomes" id="UP000541154">
    <property type="component" value="Unassembled WGS sequence"/>
</dbReference>
<comment type="caution">
    <text evidence="1">The sequence shown here is derived from an EMBL/GenBank/DDBJ whole genome shotgun (WGS) entry which is preliminary data.</text>
</comment>
<dbReference type="AlphaFoldDB" id="A0A8H5ZVU3"/>
<evidence type="ECO:0000313" key="2">
    <source>
        <dbReference type="Proteomes" id="UP000541154"/>
    </source>
</evidence>
<dbReference type="EMBL" id="SPNV01000352">
    <property type="protein sequence ID" value="KAF5856060.1"/>
    <property type="molecule type" value="Genomic_DNA"/>
</dbReference>
<keyword evidence="2" id="KW-1185">Reference proteome</keyword>
<proteinExistence type="predicted"/>